<keyword evidence="3" id="KW-1003">Cell membrane</keyword>
<evidence type="ECO:0000256" key="1">
    <source>
        <dbReference type="ARBA" id="ARBA00004651"/>
    </source>
</evidence>
<keyword evidence="5 7" id="KW-1133">Transmembrane helix</keyword>
<dbReference type="RefSeq" id="WP_189170357.1">
    <property type="nucleotide sequence ID" value="NZ_BMQB01000005.1"/>
</dbReference>
<feature type="domain" description="VTT" evidence="8">
    <location>
        <begin position="28"/>
        <end position="138"/>
    </location>
</feature>
<dbReference type="Pfam" id="PF09335">
    <property type="entry name" value="VTT_dom"/>
    <property type="match status" value="1"/>
</dbReference>
<keyword evidence="6 7" id="KW-0472">Membrane</keyword>
<evidence type="ECO:0000256" key="4">
    <source>
        <dbReference type="ARBA" id="ARBA00022692"/>
    </source>
</evidence>
<evidence type="ECO:0000256" key="5">
    <source>
        <dbReference type="ARBA" id="ARBA00022989"/>
    </source>
</evidence>
<keyword evidence="4 7" id="KW-0812">Transmembrane</keyword>
<evidence type="ECO:0000256" key="7">
    <source>
        <dbReference type="SAM" id="Phobius"/>
    </source>
</evidence>
<gene>
    <name evidence="9" type="ORF">GCM10010123_25670</name>
</gene>
<sequence>MIASSIAGSAIFPPLPSESGLALGMGLAVSGELHLPWMCVAALLGAVAGDLAAYGVGRSISGRARGRADRSPRARAALRWIERRRGAGVGLVVAGRFLPGGTMAVGISAGLLRFPMRQFLPAAVAGGLIWTAYGVALGFVGRTVAPGSPWGAAAVGICITVTVGVVARWRQVRSRAATPPDEPA</sequence>
<accession>A0A8J3B7D2</accession>
<proteinExistence type="inferred from homology"/>
<evidence type="ECO:0000256" key="2">
    <source>
        <dbReference type="ARBA" id="ARBA00010792"/>
    </source>
</evidence>
<evidence type="ECO:0000256" key="3">
    <source>
        <dbReference type="ARBA" id="ARBA00022475"/>
    </source>
</evidence>
<keyword evidence="10" id="KW-1185">Reference proteome</keyword>
<evidence type="ECO:0000313" key="10">
    <source>
        <dbReference type="Proteomes" id="UP000649739"/>
    </source>
</evidence>
<reference evidence="9" key="1">
    <citation type="journal article" date="2014" name="Int. J. Syst. Evol. Microbiol.">
        <title>Complete genome sequence of Corynebacterium casei LMG S-19264T (=DSM 44701T), isolated from a smear-ripened cheese.</title>
        <authorList>
            <consortium name="US DOE Joint Genome Institute (JGI-PGF)"/>
            <person name="Walter F."/>
            <person name="Albersmeier A."/>
            <person name="Kalinowski J."/>
            <person name="Ruckert C."/>
        </authorList>
    </citation>
    <scope>NUCLEOTIDE SEQUENCE</scope>
    <source>
        <strain evidence="9">JCM 3090</strain>
    </source>
</reference>
<dbReference type="Proteomes" id="UP000649739">
    <property type="component" value="Unassembled WGS sequence"/>
</dbReference>
<evidence type="ECO:0000256" key="6">
    <source>
        <dbReference type="ARBA" id="ARBA00023136"/>
    </source>
</evidence>
<dbReference type="PANTHER" id="PTHR42709">
    <property type="entry name" value="ALKALINE PHOSPHATASE LIKE PROTEIN"/>
    <property type="match status" value="1"/>
</dbReference>
<protein>
    <recommendedName>
        <fullName evidence="8">VTT domain-containing protein</fullName>
    </recommendedName>
</protein>
<dbReference type="InterPro" id="IPR032816">
    <property type="entry name" value="VTT_dom"/>
</dbReference>
<dbReference type="AlphaFoldDB" id="A0A8J3B7D2"/>
<comment type="similarity">
    <text evidence="2">Belongs to the DedA family.</text>
</comment>
<dbReference type="GO" id="GO:0005886">
    <property type="term" value="C:plasma membrane"/>
    <property type="evidence" value="ECO:0007669"/>
    <property type="project" value="UniProtKB-SubCell"/>
</dbReference>
<comment type="subcellular location">
    <subcellularLocation>
        <location evidence="1">Cell membrane</location>
        <topology evidence="1">Multi-pass membrane protein</topology>
    </subcellularLocation>
</comment>
<reference evidence="9" key="2">
    <citation type="submission" date="2020-09" db="EMBL/GenBank/DDBJ databases">
        <authorList>
            <person name="Sun Q."/>
            <person name="Ohkuma M."/>
        </authorList>
    </citation>
    <scope>NUCLEOTIDE SEQUENCE</scope>
    <source>
        <strain evidence="9">JCM 3090</strain>
    </source>
</reference>
<evidence type="ECO:0000313" key="9">
    <source>
        <dbReference type="EMBL" id="GGJ94735.1"/>
    </source>
</evidence>
<name>A0A8J3B7D2_9ACTN</name>
<evidence type="ECO:0000259" key="8">
    <source>
        <dbReference type="Pfam" id="PF09335"/>
    </source>
</evidence>
<organism evidence="9 10">
    <name type="scientific">Pilimelia anulata</name>
    <dbReference type="NCBI Taxonomy" id="53371"/>
    <lineage>
        <taxon>Bacteria</taxon>
        <taxon>Bacillati</taxon>
        <taxon>Actinomycetota</taxon>
        <taxon>Actinomycetes</taxon>
        <taxon>Micromonosporales</taxon>
        <taxon>Micromonosporaceae</taxon>
        <taxon>Pilimelia</taxon>
    </lineage>
</organism>
<dbReference type="InterPro" id="IPR051311">
    <property type="entry name" value="DedA_domain"/>
</dbReference>
<comment type="caution">
    <text evidence="9">The sequence shown here is derived from an EMBL/GenBank/DDBJ whole genome shotgun (WGS) entry which is preliminary data.</text>
</comment>
<feature type="transmembrane region" description="Helical" evidence="7">
    <location>
        <begin position="119"/>
        <end position="141"/>
    </location>
</feature>
<feature type="transmembrane region" description="Helical" evidence="7">
    <location>
        <begin position="147"/>
        <end position="167"/>
    </location>
</feature>
<dbReference type="EMBL" id="BMQB01000005">
    <property type="protein sequence ID" value="GGJ94735.1"/>
    <property type="molecule type" value="Genomic_DNA"/>
</dbReference>
<dbReference type="PANTHER" id="PTHR42709:SF6">
    <property type="entry name" value="UNDECAPRENYL PHOSPHATE TRANSPORTER A"/>
    <property type="match status" value="1"/>
</dbReference>
<feature type="transmembrane region" description="Helical" evidence="7">
    <location>
        <begin position="34"/>
        <end position="57"/>
    </location>
</feature>